<feature type="chain" id="PRO_5038331447" description="LysM domain-containing protein" evidence="2">
    <location>
        <begin position="30"/>
        <end position="286"/>
    </location>
</feature>
<comment type="caution">
    <text evidence="3">The sequence shown here is derived from an EMBL/GenBank/DDBJ whole genome shotgun (WGS) entry which is preliminary data.</text>
</comment>
<proteinExistence type="predicted"/>
<feature type="region of interest" description="Disordered" evidence="1">
    <location>
        <begin position="164"/>
        <end position="183"/>
    </location>
</feature>
<dbReference type="EMBL" id="LQRA01000077">
    <property type="protein sequence ID" value="KZE74729.1"/>
    <property type="molecule type" value="Genomic_DNA"/>
</dbReference>
<accession>A0A165QEY5</accession>
<dbReference type="STRING" id="1007103.GCA_000213315_00690"/>
<dbReference type="AlphaFoldDB" id="A0A165QEY5"/>
<dbReference type="eggNOG" id="ENOG5032VMR">
    <property type="taxonomic scope" value="Bacteria"/>
</dbReference>
<dbReference type="OrthoDB" id="2376193at2"/>
<protein>
    <recommendedName>
        <fullName evidence="5">LysM domain-containing protein</fullName>
    </recommendedName>
</protein>
<evidence type="ECO:0000313" key="4">
    <source>
        <dbReference type="Proteomes" id="UP000076563"/>
    </source>
</evidence>
<evidence type="ECO:0000256" key="2">
    <source>
        <dbReference type="SAM" id="SignalP"/>
    </source>
</evidence>
<name>A0A165QEY5_9BACL</name>
<evidence type="ECO:0000256" key="1">
    <source>
        <dbReference type="SAM" id="MobiDB-lite"/>
    </source>
</evidence>
<organism evidence="3 4">
    <name type="scientific">Paenibacillus elgii</name>
    <dbReference type="NCBI Taxonomy" id="189691"/>
    <lineage>
        <taxon>Bacteria</taxon>
        <taxon>Bacillati</taxon>
        <taxon>Bacillota</taxon>
        <taxon>Bacilli</taxon>
        <taxon>Bacillales</taxon>
        <taxon>Paenibacillaceae</taxon>
        <taxon>Paenibacillus</taxon>
    </lineage>
</organism>
<evidence type="ECO:0000313" key="3">
    <source>
        <dbReference type="EMBL" id="KZE74729.1"/>
    </source>
</evidence>
<feature type="signal peptide" evidence="2">
    <location>
        <begin position="1"/>
        <end position="29"/>
    </location>
</feature>
<keyword evidence="4" id="KW-1185">Reference proteome</keyword>
<sequence length="286" mass="30330">MNKSNFLEKKTSKLLIGSLSAAFLLGGGAAGFPVVQAETANFTVDAPTSVYTDTYSKLAPAPVLPQPGLLSPPAGLPPLPPGPGHAGQDRAVLLETLGMSSGELREAQRAGQSLAEIAASRGIDVQKIVDLTTQSLTARLDRELADGHITQDQYNSRLNEVAERAASNVKRTPPQPPAPGELEPDFGPDLKHVDKDALLSTLGLSSDELRNSLQNGGQSLADVAAAKGVDVQKVTDLVAQALSGRLDQELSEKLIWKDEYQTRKQEVAIRAADAVQHKHLHPPGRP</sequence>
<dbReference type="RefSeq" id="WP_063185608.1">
    <property type="nucleotide sequence ID" value="NZ_CP121215.1"/>
</dbReference>
<dbReference type="Proteomes" id="UP000076563">
    <property type="component" value="Unassembled WGS sequence"/>
</dbReference>
<reference evidence="4" key="1">
    <citation type="submission" date="2016-01" db="EMBL/GenBank/DDBJ databases">
        <title>Draft genome of Chromobacterium sp. F49.</title>
        <authorList>
            <person name="Hong K.W."/>
        </authorList>
    </citation>
    <scope>NUCLEOTIDE SEQUENCE [LARGE SCALE GENOMIC DNA]</scope>
    <source>
        <strain evidence="4">M63</strain>
    </source>
</reference>
<keyword evidence="2" id="KW-0732">Signal</keyword>
<gene>
    <name evidence="3" type="ORF">AV654_03220</name>
</gene>
<evidence type="ECO:0008006" key="5">
    <source>
        <dbReference type="Google" id="ProtNLM"/>
    </source>
</evidence>